<protein>
    <submittedName>
        <fullName evidence="2">Restriction endonuclease</fullName>
        <ecNumber evidence="2">3.1.21.-</ecNumber>
    </submittedName>
</protein>
<evidence type="ECO:0000313" key="2">
    <source>
        <dbReference type="EMBL" id="WSB70719.1"/>
    </source>
</evidence>
<organism evidence="2 3">
    <name type="scientific">Streptomyces decoyicus</name>
    <dbReference type="NCBI Taxonomy" id="249567"/>
    <lineage>
        <taxon>Bacteria</taxon>
        <taxon>Bacillati</taxon>
        <taxon>Actinomycetota</taxon>
        <taxon>Actinomycetes</taxon>
        <taxon>Kitasatosporales</taxon>
        <taxon>Streptomycetaceae</taxon>
        <taxon>Streptomyces</taxon>
    </lineage>
</organism>
<keyword evidence="2" id="KW-0255">Endonuclease</keyword>
<dbReference type="InterPro" id="IPR007560">
    <property type="entry name" value="Restrct_endonuc_IV_Mrr"/>
</dbReference>
<feature type="domain" description="Restriction endonuclease type IV Mrr" evidence="1">
    <location>
        <begin position="443"/>
        <end position="549"/>
    </location>
</feature>
<keyword evidence="2" id="KW-0378">Hydrolase</keyword>
<proteinExistence type="predicted"/>
<dbReference type="GO" id="GO:0016787">
    <property type="term" value="F:hydrolase activity"/>
    <property type="evidence" value="ECO:0007669"/>
    <property type="project" value="UniProtKB-KW"/>
</dbReference>
<dbReference type="GO" id="GO:0004519">
    <property type="term" value="F:endonuclease activity"/>
    <property type="evidence" value="ECO:0007669"/>
    <property type="project" value="UniProtKB-KW"/>
</dbReference>
<dbReference type="RefSeq" id="WP_326620250.1">
    <property type="nucleotide sequence ID" value="NZ_CP109106.1"/>
</dbReference>
<sequence length="683" mass="76070">MHSRQPVPAKPWRDRINSLGYIKGGLEVQADLLRQVLVQLPRDDKESLEWRRPEGKLFSAPCEDMCRRVLSAPGLAERSGGTQWQPSPYARQWLESKDNSFLAAHLHARVKFFGELLLAIGDQTKQADLLEVATETYGLNWATVTPVRDRTTWLRSLGMIELWGQRVVRTKLGDALLEVLPLCPPESARGEGEENAEPSGAEEGQLAFFGDYLQLEQVDLRVRRPLIGYIPRGNASDNSDGDSTLTPTAALRKLINLLGDGAGLEEFGELCGSEFGISKTSFTTMMHTLRHTGLVEQTSFNHFSPSEDAYRLADEGNERLLTVYLHARYLFFGEILPHLGKPATTSALVAVAKEMYGYTQASNSEVRLRLAFLQDAGLVERVDWQRFRVTVAGRSFSKNLTLQLPVEAGPEETDPAKPQDAPPSPVPETVIAQLRQYGNVGTDSREFEKAVARAFAFLGFQTEHLGGSGRTDVLAIAPLATKDCYRIIVDAKSSGNGQVAESSIKFDALRDHKRKHKADHVIVVGPEFAPRLKNWAVENEVIMLRIEDLGTLLDRHSRNPMPLAELRDAFSRIDTFSDDLAERYQELERRSLLMRRIIDLAFQEAVDEDPVDDGYISVENIIYALRKEVTPRPSRQEVDELIAFLSSSVVAALESTKGRHKLIDSPQNLALRLAGLGHAVATE</sequence>
<accession>A0ABZ1FJX9</accession>
<dbReference type="Pfam" id="PF04471">
    <property type="entry name" value="Mrr_cat"/>
    <property type="match status" value="1"/>
</dbReference>
<keyword evidence="3" id="KW-1185">Reference proteome</keyword>
<reference evidence="2 3" key="1">
    <citation type="submission" date="2022-10" db="EMBL/GenBank/DDBJ databases">
        <title>The complete genomes of actinobacterial strains from the NBC collection.</title>
        <authorList>
            <person name="Joergensen T.S."/>
            <person name="Alvarez Arevalo M."/>
            <person name="Sterndorff E.B."/>
            <person name="Faurdal D."/>
            <person name="Vuksanovic O."/>
            <person name="Mourched A.-S."/>
            <person name="Charusanti P."/>
            <person name="Shaw S."/>
            <person name="Blin K."/>
            <person name="Weber T."/>
        </authorList>
    </citation>
    <scope>NUCLEOTIDE SEQUENCE [LARGE SCALE GENOMIC DNA]</scope>
    <source>
        <strain evidence="2 3">NBC 01774</strain>
    </source>
</reference>
<dbReference type="Proteomes" id="UP001344251">
    <property type="component" value="Chromosome"/>
</dbReference>
<dbReference type="EMBL" id="CP109106">
    <property type="protein sequence ID" value="WSB70719.1"/>
    <property type="molecule type" value="Genomic_DNA"/>
</dbReference>
<keyword evidence="2" id="KW-0540">Nuclease</keyword>
<dbReference type="Gene3D" id="3.40.91.30">
    <property type="match status" value="1"/>
</dbReference>
<evidence type="ECO:0000313" key="3">
    <source>
        <dbReference type="Proteomes" id="UP001344251"/>
    </source>
</evidence>
<dbReference type="EC" id="3.1.21.-" evidence="2"/>
<gene>
    <name evidence="2" type="ORF">OG863_23720</name>
</gene>
<evidence type="ECO:0000259" key="1">
    <source>
        <dbReference type="Pfam" id="PF04471"/>
    </source>
</evidence>
<name>A0ABZ1FJX9_9ACTN</name>